<evidence type="ECO:0000259" key="2">
    <source>
        <dbReference type="PROSITE" id="PS51186"/>
    </source>
</evidence>
<dbReference type="STRING" id="1789224.BFG52_03570"/>
<proteinExistence type="predicted"/>
<dbReference type="InterPro" id="IPR016181">
    <property type="entry name" value="Acyl_CoA_acyltransferase"/>
</dbReference>
<dbReference type="EMBL" id="CP016895">
    <property type="protein sequence ID" value="AOA57521.1"/>
    <property type="molecule type" value="Genomic_DNA"/>
</dbReference>
<feature type="domain" description="N-acetyltransferase" evidence="2">
    <location>
        <begin position="2"/>
        <end position="138"/>
    </location>
</feature>
<dbReference type="RefSeq" id="WP_067552728.1">
    <property type="nucleotide sequence ID" value="NZ_CP016895.1"/>
</dbReference>
<dbReference type="InterPro" id="IPR050769">
    <property type="entry name" value="NAT_camello-type"/>
</dbReference>
<protein>
    <recommendedName>
        <fullName evidence="2">N-acetyltransferase domain-containing protein</fullName>
    </recommendedName>
</protein>
<dbReference type="Gene3D" id="3.40.630.30">
    <property type="match status" value="1"/>
</dbReference>
<dbReference type="Pfam" id="PF00583">
    <property type="entry name" value="Acetyltransf_1"/>
    <property type="match status" value="1"/>
</dbReference>
<gene>
    <name evidence="3" type="ORF">BFG52_03570</name>
</gene>
<sequence length="153" mass="17892">MYSIKHLEDWTEKLQCRALLLEADPDWHTVSQYLAQSRVLGMYVQQQLIAQLTLCSLNQTEAEIKNIAVLEHYRGKGLAKQLIAEAIDYCQSQQFDKLWIKTGNSSLAQMALYQKMGFRMQYIEKNVFLNYPEEIWENGIRCLDQVVLARMLK</sequence>
<name>A0A1B2LX61_9GAMM</name>
<dbReference type="CDD" id="cd04301">
    <property type="entry name" value="NAT_SF"/>
    <property type="match status" value="1"/>
</dbReference>
<dbReference type="SUPFAM" id="SSF55729">
    <property type="entry name" value="Acyl-CoA N-acyltransferases (Nat)"/>
    <property type="match status" value="1"/>
</dbReference>
<keyword evidence="1" id="KW-0808">Transferase</keyword>
<dbReference type="AlphaFoldDB" id="A0A1B2LX61"/>
<dbReference type="InterPro" id="IPR000182">
    <property type="entry name" value="GNAT_dom"/>
</dbReference>
<reference evidence="3 4" key="1">
    <citation type="submission" date="2016-08" db="EMBL/GenBank/DDBJ databases">
        <authorList>
            <person name="Seilhamer J.J."/>
        </authorList>
    </citation>
    <scope>NUCLEOTIDE SEQUENCE [LARGE SCALE GENOMIC DNA]</scope>
    <source>
        <strain evidence="3 4">BRTC-1</strain>
    </source>
</reference>
<accession>A0A1B2LX61</accession>
<dbReference type="KEGG" id="ala:BFG52_03570"/>
<dbReference type="PANTHER" id="PTHR13947:SF37">
    <property type="entry name" value="LD18367P"/>
    <property type="match status" value="1"/>
</dbReference>
<evidence type="ECO:0000256" key="1">
    <source>
        <dbReference type="ARBA" id="ARBA00022679"/>
    </source>
</evidence>
<keyword evidence="4" id="KW-1185">Reference proteome</keyword>
<evidence type="ECO:0000313" key="3">
    <source>
        <dbReference type="EMBL" id="AOA57521.1"/>
    </source>
</evidence>
<evidence type="ECO:0000313" key="4">
    <source>
        <dbReference type="Proteomes" id="UP000093391"/>
    </source>
</evidence>
<dbReference type="OrthoDB" id="9813917at2"/>
<organism evidence="3 4">
    <name type="scientific">Acinetobacter larvae</name>
    <dbReference type="NCBI Taxonomy" id="1789224"/>
    <lineage>
        <taxon>Bacteria</taxon>
        <taxon>Pseudomonadati</taxon>
        <taxon>Pseudomonadota</taxon>
        <taxon>Gammaproteobacteria</taxon>
        <taxon>Moraxellales</taxon>
        <taxon>Moraxellaceae</taxon>
        <taxon>Acinetobacter</taxon>
    </lineage>
</organism>
<dbReference type="PROSITE" id="PS51186">
    <property type="entry name" value="GNAT"/>
    <property type="match status" value="1"/>
</dbReference>
<dbReference type="Proteomes" id="UP000093391">
    <property type="component" value="Chromosome"/>
</dbReference>
<dbReference type="GO" id="GO:0008080">
    <property type="term" value="F:N-acetyltransferase activity"/>
    <property type="evidence" value="ECO:0007669"/>
    <property type="project" value="InterPro"/>
</dbReference>
<dbReference type="PANTHER" id="PTHR13947">
    <property type="entry name" value="GNAT FAMILY N-ACETYLTRANSFERASE"/>
    <property type="match status" value="1"/>
</dbReference>